<dbReference type="Gene3D" id="3.40.30.10">
    <property type="entry name" value="Glutaredoxin"/>
    <property type="match status" value="1"/>
</dbReference>
<accession>A0A8B8MZ10</accession>
<dbReference type="KEGG" id="rarg:115729077"/>
<dbReference type="PANTHER" id="PTHR33875:SF2">
    <property type="entry name" value="ACR183CP"/>
    <property type="match status" value="1"/>
</dbReference>
<keyword evidence="2" id="KW-1185">Reference proteome</keyword>
<reference evidence="2" key="1">
    <citation type="submission" date="2025-05" db="UniProtKB">
        <authorList>
            <consortium name="RefSeq"/>
        </authorList>
    </citation>
    <scope>NUCLEOTIDE SEQUENCE [LARGE SCALE GENOMIC DNA]</scope>
</reference>
<protein>
    <submittedName>
        <fullName evidence="3">Uncharacterized protein LOC115729077</fullName>
    </submittedName>
</protein>
<dbReference type="CDD" id="cd02972">
    <property type="entry name" value="DsbA_family"/>
    <property type="match status" value="1"/>
</dbReference>
<dbReference type="RefSeq" id="XP_030515381.2">
    <property type="nucleotide sequence ID" value="XM_030659521.2"/>
</dbReference>
<dbReference type="PANTHER" id="PTHR33875">
    <property type="entry name" value="OS09G0542200 PROTEIN"/>
    <property type="match status" value="1"/>
</dbReference>
<evidence type="ECO:0000313" key="2">
    <source>
        <dbReference type="Proteomes" id="UP000827889"/>
    </source>
</evidence>
<reference evidence="3" key="2">
    <citation type="submission" date="2025-08" db="UniProtKB">
        <authorList>
            <consortium name="RefSeq"/>
        </authorList>
    </citation>
    <scope>IDENTIFICATION</scope>
    <source>
        <tissue evidence="3">Leaf</tissue>
    </source>
</reference>
<feature type="chain" id="PRO_5045781951" evidence="1">
    <location>
        <begin position="34"/>
        <end position="237"/>
    </location>
</feature>
<feature type="signal peptide" evidence="1">
    <location>
        <begin position="1"/>
        <end position="33"/>
    </location>
</feature>
<dbReference type="GeneID" id="115729077"/>
<evidence type="ECO:0000256" key="1">
    <source>
        <dbReference type="SAM" id="SignalP"/>
    </source>
</evidence>
<evidence type="ECO:0000313" key="3">
    <source>
        <dbReference type="RefSeq" id="XP_030515381.2"/>
    </source>
</evidence>
<sequence length="237" mass="26296">MATRASSSLAPTLLLWALSFFAVRRALIASAQSLPPPKYDGFVYAEHPVYSGTIVIEAFLDPVCPDSRDSWPPLKQAVDYYGPRVWLVVHLLPLPYHDNAYVASRALTIVNMLNTSATFPLLELFFKEQVKFYNAQTLNMSKASVVSYIANFATQVVADSLKSAVVSGFENTLTDLKTRVSFKYSASRGVFGTPTFFVNGFSLPDSDSTTSYSGWRSIIDPLITAQGDPREENFYFL</sequence>
<proteinExistence type="predicted"/>
<keyword evidence="1" id="KW-0732">Signal</keyword>
<gene>
    <name evidence="3" type="primary">LOC115729077</name>
</gene>
<dbReference type="AlphaFoldDB" id="A0A8B8MZ10"/>
<name>A0A8B8MZ10_9MYRT</name>
<organism evidence="2 3">
    <name type="scientific">Rhodamnia argentea</name>
    <dbReference type="NCBI Taxonomy" id="178133"/>
    <lineage>
        <taxon>Eukaryota</taxon>
        <taxon>Viridiplantae</taxon>
        <taxon>Streptophyta</taxon>
        <taxon>Embryophyta</taxon>
        <taxon>Tracheophyta</taxon>
        <taxon>Spermatophyta</taxon>
        <taxon>Magnoliopsida</taxon>
        <taxon>eudicotyledons</taxon>
        <taxon>Gunneridae</taxon>
        <taxon>Pentapetalae</taxon>
        <taxon>rosids</taxon>
        <taxon>malvids</taxon>
        <taxon>Myrtales</taxon>
        <taxon>Myrtaceae</taxon>
        <taxon>Myrtoideae</taxon>
        <taxon>Myrteae</taxon>
        <taxon>Australasian group</taxon>
        <taxon>Rhodamnia</taxon>
    </lineage>
</organism>
<dbReference type="Proteomes" id="UP000827889">
    <property type="component" value="Chromosome 2"/>
</dbReference>
<dbReference type="InterPro" id="IPR036249">
    <property type="entry name" value="Thioredoxin-like_sf"/>
</dbReference>
<dbReference type="SUPFAM" id="SSF52833">
    <property type="entry name" value="Thioredoxin-like"/>
    <property type="match status" value="1"/>
</dbReference>